<evidence type="ECO:0000313" key="2">
    <source>
        <dbReference type="Proteomes" id="UP001195769"/>
    </source>
</evidence>
<keyword evidence="2" id="KW-1185">Reference proteome</keyword>
<dbReference type="AlphaFoldDB" id="A0AAD4DT79"/>
<protein>
    <submittedName>
        <fullName evidence="1">Uncharacterized protein</fullName>
    </submittedName>
</protein>
<accession>A0AAD4DT79</accession>
<evidence type="ECO:0000313" key="1">
    <source>
        <dbReference type="EMBL" id="KAG1893416.1"/>
    </source>
</evidence>
<dbReference type="Proteomes" id="UP001195769">
    <property type="component" value="Unassembled WGS sequence"/>
</dbReference>
<comment type="caution">
    <text evidence="1">The sequence shown here is derived from an EMBL/GenBank/DDBJ whole genome shotgun (WGS) entry which is preliminary data.</text>
</comment>
<dbReference type="GeneID" id="64658947"/>
<organism evidence="1 2">
    <name type="scientific">Suillus fuscotomentosus</name>
    <dbReference type="NCBI Taxonomy" id="1912939"/>
    <lineage>
        <taxon>Eukaryota</taxon>
        <taxon>Fungi</taxon>
        <taxon>Dikarya</taxon>
        <taxon>Basidiomycota</taxon>
        <taxon>Agaricomycotina</taxon>
        <taxon>Agaricomycetes</taxon>
        <taxon>Agaricomycetidae</taxon>
        <taxon>Boletales</taxon>
        <taxon>Suillineae</taxon>
        <taxon>Suillaceae</taxon>
        <taxon>Suillus</taxon>
    </lineage>
</organism>
<dbReference type="Pfam" id="PF18759">
    <property type="entry name" value="Plavaka"/>
    <property type="match status" value="1"/>
</dbReference>
<reference evidence="1" key="1">
    <citation type="journal article" date="2020" name="New Phytol.">
        <title>Comparative genomics reveals dynamic genome evolution in host specialist ectomycorrhizal fungi.</title>
        <authorList>
            <person name="Lofgren L.A."/>
            <person name="Nguyen N.H."/>
            <person name="Vilgalys R."/>
            <person name="Ruytinx J."/>
            <person name="Liao H.L."/>
            <person name="Branco S."/>
            <person name="Kuo A."/>
            <person name="LaButti K."/>
            <person name="Lipzen A."/>
            <person name="Andreopoulos W."/>
            <person name="Pangilinan J."/>
            <person name="Riley R."/>
            <person name="Hundley H."/>
            <person name="Na H."/>
            <person name="Barry K."/>
            <person name="Grigoriev I.V."/>
            <person name="Stajich J.E."/>
            <person name="Kennedy P.G."/>
        </authorList>
    </citation>
    <scope>NUCLEOTIDE SEQUENCE</scope>
    <source>
        <strain evidence="1">FC203</strain>
    </source>
</reference>
<gene>
    <name evidence="1" type="ORF">F5891DRAFT_1131288</name>
</gene>
<dbReference type="EMBL" id="JABBWK010000100">
    <property type="protein sequence ID" value="KAG1893416.1"/>
    <property type="molecule type" value="Genomic_DNA"/>
</dbReference>
<dbReference type="InterPro" id="IPR041078">
    <property type="entry name" value="Plavaka"/>
</dbReference>
<sequence>MYRNVSKTKKTGATIIPILLSSDKTQVTMFRNKSAYPIYMTIGNLPKEIRRQPSRNAQILVSYLPTTKLEHITNKAAQCRCLANLFHACVRHIVEPLIVPGKDGMSIASGDGVLRRGHPLLACYIGDYPEQLLVTGMKTGECPKCDIPSTELGSKDLPFEMHPTQFTKACRDAGKVF</sequence>
<dbReference type="RefSeq" id="XP_041218992.1">
    <property type="nucleotide sequence ID" value="XM_041364649.1"/>
</dbReference>
<name>A0AAD4DT79_9AGAM</name>
<proteinExistence type="predicted"/>